<evidence type="ECO:0000313" key="8">
    <source>
        <dbReference type="EMBL" id="KYN06264.1"/>
    </source>
</evidence>
<dbReference type="STRING" id="456900.A0A151IN52"/>
<dbReference type="CDD" id="cd20516">
    <property type="entry name" value="CYCLIN_CCND_rpt2"/>
    <property type="match status" value="1"/>
</dbReference>
<dbReference type="FunFam" id="1.10.472.10:FF:000003">
    <property type="entry name" value="G1/S-specific cyclin-D2"/>
    <property type="match status" value="1"/>
</dbReference>
<dbReference type="Gene3D" id="1.10.472.10">
    <property type="entry name" value="Cyclin-like"/>
    <property type="match status" value="2"/>
</dbReference>
<dbReference type="Proteomes" id="UP000078542">
    <property type="component" value="Unassembled WGS sequence"/>
</dbReference>
<keyword evidence="9" id="KW-1185">Reference proteome</keyword>
<feature type="region of interest" description="Disordered" evidence="5">
    <location>
        <begin position="263"/>
        <end position="370"/>
    </location>
</feature>
<name>A0A151IN52_9HYME</name>
<dbReference type="InterPro" id="IPR004367">
    <property type="entry name" value="Cyclin_C-dom"/>
</dbReference>
<dbReference type="InterPro" id="IPR039361">
    <property type="entry name" value="Cyclin"/>
</dbReference>
<dbReference type="EMBL" id="KQ977019">
    <property type="protein sequence ID" value="KYN06264.1"/>
    <property type="molecule type" value="Genomic_DNA"/>
</dbReference>
<comment type="similarity">
    <text evidence="4">Belongs to the cyclin family.</text>
</comment>
<dbReference type="GO" id="GO:0051301">
    <property type="term" value="P:cell division"/>
    <property type="evidence" value="ECO:0007669"/>
    <property type="project" value="UniProtKB-KW"/>
</dbReference>
<dbReference type="PANTHER" id="PTHR10177">
    <property type="entry name" value="CYCLINS"/>
    <property type="match status" value="1"/>
</dbReference>
<evidence type="ECO:0000256" key="1">
    <source>
        <dbReference type="ARBA" id="ARBA00022618"/>
    </source>
</evidence>
<feature type="compositionally biased region" description="Polar residues" evidence="5">
    <location>
        <begin position="289"/>
        <end position="305"/>
    </location>
</feature>
<proteinExistence type="inferred from homology"/>
<dbReference type="InterPro" id="IPR006671">
    <property type="entry name" value="Cyclin_N"/>
</dbReference>
<evidence type="ECO:0000256" key="4">
    <source>
        <dbReference type="RuleBase" id="RU000383"/>
    </source>
</evidence>
<feature type="compositionally biased region" description="Basic and acidic residues" evidence="5">
    <location>
        <begin position="338"/>
        <end position="347"/>
    </location>
</feature>
<evidence type="ECO:0000256" key="3">
    <source>
        <dbReference type="ARBA" id="ARBA00023306"/>
    </source>
</evidence>
<evidence type="ECO:0000256" key="2">
    <source>
        <dbReference type="ARBA" id="ARBA00023127"/>
    </source>
</evidence>
<dbReference type="CDD" id="cd20515">
    <property type="entry name" value="CYCLIN_CCND_rpt1"/>
    <property type="match status" value="1"/>
</dbReference>
<dbReference type="InterPro" id="IPR036915">
    <property type="entry name" value="Cyclin-like_sf"/>
</dbReference>
<reference evidence="8 9" key="1">
    <citation type="submission" date="2016-03" db="EMBL/GenBank/DDBJ databases">
        <title>Cyphomyrmex costatus WGS genome.</title>
        <authorList>
            <person name="Nygaard S."/>
            <person name="Hu H."/>
            <person name="Boomsma J."/>
            <person name="Zhang G."/>
        </authorList>
    </citation>
    <scope>NUCLEOTIDE SEQUENCE [LARGE SCALE GENOMIC DNA]</scope>
    <source>
        <strain evidence="8">MS0001</strain>
        <tissue evidence="8">Whole body</tissue>
    </source>
</reference>
<dbReference type="AlphaFoldDB" id="A0A151IN52"/>
<evidence type="ECO:0000259" key="7">
    <source>
        <dbReference type="SMART" id="SM01332"/>
    </source>
</evidence>
<keyword evidence="2 4" id="KW-0195">Cyclin</keyword>
<gene>
    <name evidence="8" type="ORF">ALC62_02756</name>
</gene>
<keyword evidence="1" id="KW-0132">Cell division</keyword>
<dbReference type="PROSITE" id="PS00292">
    <property type="entry name" value="CYCLINS"/>
    <property type="match status" value="1"/>
</dbReference>
<accession>A0A151IN52</accession>
<feature type="domain" description="Cyclin-like" evidence="6">
    <location>
        <begin position="159"/>
        <end position="245"/>
    </location>
</feature>
<evidence type="ECO:0000259" key="6">
    <source>
        <dbReference type="SMART" id="SM00385"/>
    </source>
</evidence>
<sequence>MDLLCCETTETECRAYADPALLGDDRVLQNLLQTEERYAPSRSYFECVQRDISPLMRKIVAEWMLEVCEEQKCQDEVFPLSMNYVDRFLSICPIRKSQLQLLGTACLLLASKLRETSPLTAEVLVFYTDNSITLDDLWRWEQLVVSKLKWELSAVTPGDFLMHILSRLSMPHTCDTVMVRRHAQTFISLSAREYKFSMYTPSMIAAASVAAALHGLDWTRKSGYGLAGLLDELTRITAIEQDYLQGCLEQIEEMISQAAHVSTEVPGNGSGHQTMSTGVPSVPQRPLGDQNNTRGHSVGADTSVSLIAEEKLPSNEEETKEENNDDNDEQPEKKRRRVVEERHDILEAKCNTEPADCHSEQKTLFEESRD</sequence>
<dbReference type="InterPro" id="IPR013763">
    <property type="entry name" value="Cyclin-like_dom"/>
</dbReference>
<keyword evidence="3" id="KW-0131">Cell cycle</keyword>
<organism evidence="8 9">
    <name type="scientific">Cyphomyrmex costatus</name>
    <dbReference type="NCBI Taxonomy" id="456900"/>
    <lineage>
        <taxon>Eukaryota</taxon>
        <taxon>Metazoa</taxon>
        <taxon>Ecdysozoa</taxon>
        <taxon>Arthropoda</taxon>
        <taxon>Hexapoda</taxon>
        <taxon>Insecta</taxon>
        <taxon>Pterygota</taxon>
        <taxon>Neoptera</taxon>
        <taxon>Endopterygota</taxon>
        <taxon>Hymenoptera</taxon>
        <taxon>Apocrita</taxon>
        <taxon>Aculeata</taxon>
        <taxon>Formicoidea</taxon>
        <taxon>Formicidae</taxon>
        <taxon>Myrmicinae</taxon>
        <taxon>Cyphomyrmex</taxon>
    </lineage>
</organism>
<dbReference type="Pfam" id="PF02984">
    <property type="entry name" value="Cyclin_C"/>
    <property type="match status" value="1"/>
</dbReference>
<protein>
    <submittedName>
        <fullName evidence="8">G1/S-specific cyclin-D2</fullName>
    </submittedName>
</protein>
<dbReference type="InterPro" id="IPR048258">
    <property type="entry name" value="Cyclins_cyclin-box"/>
</dbReference>
<dbReference type="Pfam" id="PF00134">
    <property type="entry name" value="Cyclin_N"/>
    <property type="match status" value="1"/>
</dbReference>
<dbReference type="GO" id="GO:0000278">
    <property type="term" value="P:mitotic cell cycle"/>
    <property type="evidence" value="ECO:0007669"/>
    <property type="project" value="UniProtKB-ARBA"/>
</dbReference>
<dbReference type="SMART" id="SM01332">
    <property type="entry name" value="Cyclin_C"/>
    <property type="match status" value="1"/>
</dbReference>
<dbReference type="SMART" id="SM00385">
    <property type="entry name" value="CYCLIN"/>
    <property type="match status" value="2"/>
</dbReference>
<dbReference type="SUPFAM" id="SSF47954">
    <property type="entry name" value="Cyclin-like"/>
    <property type="match status" value="2"/>
</dbReference>
<evidence type="ECO:0000256" key="5">
    <source>
        <dbReference type="SAM" id="MobiDB-lite"/>
    </source>
</evidence>
<feature type="domain" description="Cyclin C-terminal" evidence="7">
    <location>
        <begin position="155"/>
        <end position="281"/>
    </location>
</feature>
<evidence type="ECO:0000313" key="9">
    <source>
        <dbReference type="Proteomes" id="UP000078542"/>
    </source>
</evidence>
<feature type="compositionally biased region" description="Basic and acidic residues" evidence="5">
    <location>
        <begin position="355"/>
        <end position="370"/>
    </location>
</feature>
<feature type="compositionally biased region" description="Acidic residues" evidence="5">
    <location>
        <begin position="315"/>
        <end position="329"/>
    </location>
</feature>
<feature type="domain" description="Cyclin-like" evidence="6">
    <location>
        <begin position="62"/>
        <end position="146"/>
    </location>
</feature>